<dbReference type="EMBL" id="JAPXFL010000001">
    <property type="protein sequence ID" value="KAK9511884.1"/>
    <property type="molecule type" value="Genomic_DNA"/>
</dbReference>
<evidence type="ECO:0000313" key="2">
    <source>
        <dbReference type="Proteomes" id="UP001461498"/>
    </source>
</evidence>
<sequence length="63" mass="7450">MLQLNTFRNDRIRTLNVFCTSGEVASLLSRGVQKLIKSKLNNIRMEYKIFLSWLKPFLIYGRN</sequence>
<evidence type="ECO:0000313" key="1">
    <source>
        <dbReference type="EMBL" id="KAK9511884.1"/>
    </source>
</evidence>
<organism evidence="1 2">
    <name type="scientific">Rhynocoris fuscipes</name>
    <dbReference type="NCBI Taxonomy" id="488301"/>
    <lineage>
        <taxon>Eukaryota</taxon>
        <taxon>Metazoa</taxon>
        <taxon>Ecdysozoa</taxon>
        <taxon>Arthropoda</taxon>
        <taxon>Hexapoda</taxon>
        <taxon>Insecta</taxon>
        <taxon>Pterygota</taxon>
        <taxon>Neoptera</taxon>
        <taxon>Paraneoptera</taxon>
        <taxon>Hemiptera</taxon>
        <taxon>Heteroptera</taxon>
        <taxon>Panheteroptera</taxon>
        <taxon>Cimicomorpha</taxon>
        <taxon>Reduviidae</taxon>
        <taxon>Harpactorinae</taxon>
        <taxon>Harpactorini</taxon>
        <taxon>Rhynocoris</taxon>
    </lineage>
</organism>
<reference evidence="1 2" key="1">
    <citation type="submission" date="2022-12" db="EMBL/GenBank/DDBJ databases">
        <title>Chromosome-level genome assembly of true bugs.</title>
        <authorList>
            <person name="Ma L."/>
            <person name="Li H."/>
        </authorList>
    </citation>
    <scope>NUCLEOTIDE SEQUENCE [LARGE SCALE GENOMIC DNA]</scope>
    <source>
        <strain evidence="1">Lab_2022b</strain>
    </source>
</reference>
<name>A0AAW1DSN7_9HEMI</name>
<comment type="caution">
    <text evidence="1">The sequence shown here is derived from an EMBL/GenBank/DDBJ whole genome shotgun (WGS) entry which is preliminary data.</text>
</comment>
<accession>A0AAW1DSN7</accession>
<dbReference type="Proteomes" id="UP001461498">
    <property type="component" value="Unassembled WGS sequence"/>
</dbReference>
<protein>
    <submittedName>
        <fullName evidence="1">Uncharacterized protein</fullName>
    </submittedName>
</protein>
<dbReference type="AlphaFoldDB" id="A0AAW1DSN7"/>
<proteinExistence type="predicted"/>
<gene>
    <name evidence="1" type="ORF">O3M35_000454</name>
</gene>
<keyword evidence="2" id="KW-1185">Reference proteome</keyword>